<dbReference type="GO" id="GO:0005509">
    <property type="term" value="F:calcium ion binding"/>
    <property type="evidence" value="ECO:0007669"/>
    <property type="project" value="InterPro"/>
</dbReference>
<dbReference type="SMART" id="SM00054">
    <property type="entry name" value="EFh"/>
    <property type="match status" value="2"/>
</dbReference>
<dbReference type="InterPro" id="IPR018247">
    <property type="entry name" value="EF_Hand_1_Ca_BS"/>
</dbReference>
<dbReference type="InterPro" id="IPR011992">
    <property type="entry name" value="EF-hand-dom_pair"/>
</dbReference>
<evidence type="ECO:0000256" key="2">
    <source>
        <dbReference type="SAM" id="MobiDB-lite"/>
    </source>
</evidence>
<evidence type="ECO:0000256" key="3">
    <source>
        <dbReference type="SAM" id="SignalP"/>
    </source>
</evidence>
<evidence type="ECO:0000313" key="5">
    <source>
        <dbReference type="EMBL" id="CAE0147372.1"/>
    </source>
</evidence>
<sequence length="175" mass="19446">MAFLPTMCRRGLTPLILVISVALAREKFDSGDPDIGTVDTSALTDQQVQLISHQMMNMFDADQNGMLDIDEVRALITQKSGMEEETLTDKQWDQRTQSTMEMMDLDSNGVVPMDEMKVFMRKMSDMDGRLDLLPGGTASSSGRAMNPSQRHKRKNKRKAQRTSGGAAADDAKDEL</sequence>
<keyword evidence="1" id="KW-0106">Calcium</keyword>
<dbReference type="Pfam" id="PF13499">
    <property type="entry name" value="EF-hand_7"/>
    <property type="match status" value="1"/>
</dbReference>
<dbReference type="SUPFAM" id="SSF47473">
    <property type="entry name" value="EF-hand"/>
    <property type="match status" value="1"/>
</dbReference>
<feature type="compositionally biased region" description="Basic residues" evidence="2">
    <location>
        <begin position="149"/>
        <end position="160"/>
    </location>
</feature>
<dbReference type="InterPro" id="IPR002048">
    <property type="entry name" value="EF_hand_dom"/>
</dbReference>
<feature type="signal peptide" evidence="3">
    <location>
        <begin position="1"/>
        <end position="24"/>
    </location>
</feature>
<dbReference type="PROSITE" id="PS00018">
    <property type="entry name" value="EF_HAND_1"/>
    <property type="match status" value="1"/>
</dbReference>
<dbReference type="PROSITE" id="PS50222">
    <property type="entry name" value="EF_HAND_2"/>
    <property type="match status" value="2"/>
</dbReference>
<dbReference type="EMBL" id="HBHX01066529">
    <property type="protein sequence ID" value="CAE0147374.1"/>
    <property type="molecule type" value="Transcribed_RNA"/>
</dbReference>
<organism evidence="5">
    <name type="scientific">Haptolina ericina</name>
    <dbReference type="NCBI Taxonomy" id="156174"/>
    <lineage>
        <taxon>Eukaryota</taxon>
        <taxon>Haptista</taxon>
        <taxon>Haptophyta</taxon>
        <taxon>Prymnesiophyceae</taxon>
        <taxon>Prymnesiales</taxon>
        <taxon>Prymnesiaceae</taxon>
        <taxon>Haptolina</taxon>
    </lineage>
</organism>
<reference evidence="5" key="1">
    <citation type="submission" date="2021-01" db="EMBL/GenBank/DDBJ databases">
        <authorList>
            <person name="Corre E."/>
            <person name="Pelletier E."/>
            <person name="Niang G."/>
            <person name="Scheremetjew M."/>
            <person name="Finn R."/>
            <person name="Kale V."/>
            <person name="Holt S."/>
            <person name="Cochrane G."/>
            <person name="Meng A."/>
            <person name="Brown T."/>
            <person name="Cohen L."/>
        </authorList>
    </citation>
    <scope>NUCLEOTIDE SEQUENCE</scope>
    <source>
        <strain evidence="5">CCMP281</strain>
    </source>
</reference>
<accession>A0A6T9P2T8</accession>
<keyword evidence="3" id="KW-0732">Signal</keyword>
<evidence type="ECO:0000313" key="6">
    <source>
        <dbReference type="EMBL" id="CAE0147374.1"/>
    </source>
</evidence>
<dbReference type="EMBL" id="HBHX01066527">
    <property type="protein sequence ID" value="CAE0147372.1"/>
    <property type="molecule type" value="Transcribed_RNA"/>
</dbReference>
<name>A0A6T9P2T8_9EUKA</name>
<evidence type="ECO:0000256" key="1">
    <source>
        <dbReference type="ARBA" id="ARBA00022837"/>
    </source>
</evidence>
<proteinExistence type="predicted"/>
<feature type="compositionally biased region" description="Polar residues" evidence="2">
    <location>
        <begin position="137"/>
        <end position="148"/>
    </location>
</feature>
<gene>
    <name evidence="5" type="ORF">HERI1096_LOCUS36833</name>
    <name evidence="6" type="ORF">HERI1096_LOCUS36834</name>
</gene>
<evidence type="ECO:0000259" key="4">
    <source>
        <dbReference type="PROSITE" id="PS50222"/>
    </source>
</evidence>
<dbReference type="AlphaFoldDB" id="A0A6T9P2T8"/>
<protein>
    <recommendedName>
        <fullName evidence="4">EF-hand domain-containing protein</fullName>
    </recommendedName>
</protein>
<dbReference type="Gene3D" id="1.10.238.10">
    <property type="entry name" value="EF-hand"/>
    <property type="match status" value="1"/>
</dbReference>
<feature type="domain" description="EF-hand" evidence="4">
    <location>
        <begin position="47"/>
        <end position="82"/>
    </location>
</feature>
<feature type="domain" description="EF-hand" evidence="4">
    <location>
        <begin position="91"/>
        <end position="126"/>
    </location>
</feature>
<feature type="chain" id="PRO_5036393725" description="EF-hand domain-containing protein" evidence="3">
    <location>
        <begin position="25"/>
        <end position="175"/>
    </location>
</feature>
<feature type="region of interest" description="Disordered" evidence="2">
    <location>
        <begin position="130"/>
        <end position="175"/>
    </location>
</feature>